<evidence type="ECO:0000256" key="2">
    <source>
        <dbReference type="SAM" id="Phobius"/>
    </source>
</evidence>
<evidence type="ECO:0000256" key="1">
    <source>
        <dbReference type="SAM" id="MobiDB-lite"/>
    </source>
</evidence>
<dbReference type="Proteomes" id="UP000187209">
    <property type="component" value="Unassembled WGS sequence"/>
</dbReference>
<feature type="region of interest" description="Disordered" evidence="1">
    <location>
        <begin position="199"/>
        <end position="230"/>
    </location>
</feature>
<keyword evidence="4" id="KW-1185">Reference proteome</keyword>
<dbReference type="EMBL" id="MPUH01000010">
    <property type="protein sequence ID" value="OMJ95568.1"/>
    <property type="molecule type" value="Genomic_DNA"/>
</dbReference>
<gene>
    <name evidence="3" type="ORF">SteCoe_981</name>
</gene>
<dbReference type="AlphaFoldDB" id="A0A1R2D2U9"/>
<feature type="compositionally biased region" description="Basic and acidic residues" evidence="1">
    <location>
        <begin position="217"/>
        <end position="230"/>
    </location>
</feature>
<keyword evidence="2" id="KW-1133">Transmembrane helix</keyword>
<sequence length="230" mass="26433">MCIKYSNMYLFYKMVKEKSNTIAKIILSSLIWLQLFCVCLSVISILSRDWIGLNGLFYNGVNVPFLKCVTEFICSNYFEKLSKISASFIAITIFCGLLEIFSVYNLTKSIRKGNGIKVTIISAILIFLLRLGMFIGFAVTMKIKVKYYDYYDKKILGYGGKLWIALIAIELFIIIICYFVHDKIKFSTIEEDYNTNRVNDEERKESVDGNQEMKSGSIDKESLKTEDNAT</sequence>
<keyword evidence="2" id="KW-0472">Membrane</keyword>
<feature type="transmembrane region" description="Helical" evidence="2">
    <location>
        <begin position="21"/>
        <end position="46"/>
    </location>
</feature>
<feature type="transmembrane region" description="Helical" evidence="2">
    <location>
        <begin position="160"/>
        <end position="180"/>
    </location>
</feature>
<evidence type="ECO:0000313" key="4">
    <source>
        <dbReference type="Proteomes" id="UP000187209"/>
    </source>
</evidence>
<protein>
    <submittedName>
        <fullName evidence="3">Uncharacterized protein</fullName>
    </submittedName>
</protein>
<feature type="transmembrane region" description="Helical" evidence="2">
    <location>
        <begin position="84"/>
        <end position="106"/>
    </location>
</feature>
<proteinExistence type="predicted"/>
<accession>A0A1R2D2U9</accession>
<keyword evidence="2" id="KW-0812">Transmembrane</keyword>
<comment type="caution">
    <text evidence="3">The sequence shown here is derived from an EMBL/GenBank/DDBJ whole genome shotgun (WGS) entry which is preliminary data.</text>
</comment>
<name>A0A1R2D2U9_9CILI</name>
<feature type="transmembrane region" description="Helical" evidence="2">
    <location>
        <begin position="118"/>
        <end position="140"/>
    </location>
</feature>
<evidence type="ECO:0000313" key="3">
    <source>
        <dbReference type="EMBL" id="OMJ95568.1"/>
    </source>
</evidence>
<organism evidence="3 4">
    <name type="scientific">Stentor coeruleus</name>
    <dbReference type="NCBI Taxonomy" id="5963"/>
    <lineage>
        <taxon>Eukaryota</taxon>
        <taxon>Sar</taxon>
        <taxon>Alveolata</taxon>
        <taxon>Ciliophora</taxon>
        <taxon>Postciliodesmatophora</taxon>
        <taxon>Heterotrichea</taxon>
        <taxon>Heterotrichida</taxon>
        <taxon>Stentoridae</taxon>
        <taxon>Stentor</taxon>
    </lineage>
</organism>
<reference evidence="3 4" key="1">
    <citation type="submission" date="2016-11" db="EMBL/GenBank/DDBJ databases">
        <title>The macronuclear genome of Stentor coeruleus: a giant cell with tiny introns.</title>
        <authorList>
            <person name="Slabodnick M."/>
            <person name="Ruby J.G."/>
            <person name="Reiff S.B."/>
            <person name="Swart E.C."/>
            <person name="Gosai S."/>
            <person name="Prabakaran S."/>
            <person name="Witkowska E."/>
            <person name="Larue G.E."/>
            <person name="Fisher S."/>
            <person name="Freeman R.M."/>
            <person name="Gunawardena J."/>
            <person name="Chu W."/>
            <person name="Stover N.A."/>
            <person name="Gregory B.D."/>
            <person name="Nowacki M."/>
            <person name="Derisi J."/>
            <person name="Roy S.W."/>
            <person name="Marshall W.F."/>
            <person name="Sood P."/>
        </authorList>
    </citation>
    <scope>NUCLEOTIDE SEQUENCE [LARGE SCALE GENOMIC DNA]</scope>
    <source>
        <strain evidence="3">WM001</strain>
    </source>
</reference>